<feature type="domain" description="DUF6532" evidence="1">
    <location>
        <begin position="79"/>
        <end position="175"/>
    </location>
</feature>
<evidence type="ECO:0000313" key="3">
    <source>
        <dbReference type="Proteomes" id="UP000053647"/>
    </source>
</evidence>
<protein>
    <recommendedName>
        <fullName evidence="1">DUF6532 domain-containing protein</fullName>
    </recommendedName>
</protein>
<sequence>MVPGQPPVGPATEGSDLWQLQFYDVVARDIIERAKQFSHCDVASINTFPLRVDFKLKAVEYINEAIAERQSHGLFVTDARGVFLKNGVDDEGNTNNLTHPALSGLIVDFFYTRATSIGKLFPEVFESEVLRVAVAMAATVLKVALDEIVGGQGEVNLRVGIYSPVYLEILRLMAKCDTSDIHTAKTKALQVQWARTGSNGTKDQPSIAATASGFDVDLD</sequence>
<dbReference type="Proteomes" id="UP000053647">
    <property type="component" value="Unassembled WGS sequence"/>
</dbReference>
<dbReference type="HOGENOM" id="CLU_060373_0_1_1"/>
<dbReference type="Pfam" id="PF20149">
    <property type="entry name" value="DUF6532"/>
    <property type="match status" value="1"/>
</dbReference>
<proteinExistence type="predicted"/>
<keyword evidence="3" id="KW-1185">Reference proteome</keyword>
<gene>
    <name evidence="2" type="ORF">PAXINDRAFT_11309</name>
</gene>
<dbReference type="EMBL" id="KN819335">
    <property type="protein sequence ID" value="KIJ15717.1"/>
    <property type="molecule type" value="Genomic_DNA"/>
</dbReference>
<reference evidence="3" key="2">
    <citation type="submission" date="2015-01" db="EMBL/GenBank/DDBJ databases">
        <title>Evolutionary Origins and Diversification of the Mycorrhizal Mutualists.</title>
        <authorList>
            <consortium name="DOE Joint Genome Institute"/>
            <consortium name="Mycorrhizal Genomics Consortium"/>
            <person name="Kohler A."/>
            <person name="Kuo A."/>
            <person name="Nagy L.G."/>
            <person name="Floudas D."/>
            <person name="Copeland A."/>
            <person name="Barry K.W."/>
            <person name="Cichocki N."/>
            <person name="Veneault-Fourrey C."/>
            <person name="LaButti K."/>
            <person name="Lindquist E.A."/>
            <person name="Lipzen A."/>
            <person name="Lundell T."/>
            <person name="Morin E."/>
            <person name="Murat C."/>
            <person name="Riley R."/>
            <person name="Ohm R."/>
            <person name="Sun H."/>
            <person name="Tunlid A."/>
            <person name="Henrissat B."/>
            <person name="Grigoriev I.V."/>
            <person name="Hibbett D.S."/>
            <person name="Martin F."/>
        </authorList>
    </citation>
    <scope>NUCLEOTIDE SEQUENCE [LARGE SCALE GENOMIC DNA]</scope>
    <source>
        <strain evidence="3">ATCC 200175</strain>
    </source>
</reference>
<dbReference type="InterPro" id="IPR045341">
    <property type="entry name" value="DUF6532"/>
</dbReference>
<evidence type="ECO:0000313" key="2">
    <source>
        <dbReference type="EMBL" id="KIJ15717.1"/>
    </source>
</evidence>
<reference evidence="2 3" key="1">
    <citation type="submission" date="2014-06" db="EMBL/GenBank/DDBJ databases">
        <authorList>
            <consortium name="DOE Joint Genome Institute"/>
            <person name="Kuo A."/>
            <person name="Kohler A."/>
            <person name="Nagy L.G."/>
            <person name="Floudas D."/>
            <person name="Copeland A."/>
            <person name="Barry K.W."/>
            <person name="Cichocki N."/>
            <person name="Veneault-Fourrey C."/>
            <person name="LaButti K."/>
            <person name="Lindquist E.A."/>
            <person name="Lipzen A."/>
            <person name="Lundell T."/>
            <person name="Morin E."/>
            <person name="Murat C."/>
            <person name="Sun H."/>
            <person name="Tunlid A."/>
            <person name="Henrissat B."/>
            <person name="Grigoriev I.V."/>
            <person name="Hibbett D.S."/>
            <person name="Martin F."/>
            <person name="Nordberg H.P."/>
            <person name="Cantor M.N."/>
            <person name="Hua S.X."/>
        </authorList>
    </citation>
    <scope>NUCLEOTIDE SEQUENCE [LARGE SCALE GENOMIC DNA]</scope>
    <source>
        <strain evidence="2 3">ATCC 200175</strain>
    </source>
</reference>
<dbReference type="OrthoDB" id="2640833at2759"/>
<name>A0A0C9U8L6_PAXIN</name>
<accession>A0A0C9U8L6</accession>
<organism evidence="2 3">
    <name type="scientific">Paxillus involutus ATCC 200175</name>
    <dbReference type="NCBI Taxonomy" id="664439"/>
    <lineage>
        <taxon>Eukaryota</taxon>
        <taxon>Fungi</taxon>
        <taxon>Dikarya</taxon>
        <taxon>Basidiomycota</taxon>
        <taxon>Agaricomycotina</taxon>
        <taxon>Agaricomycetes</taxon>
        <taxon>Agaricomycetidae</taxon>
        <taxon>Boletales</taxon>
        <taxon>Paxilineae</taxon>
        <taxon>Paxillaceae</taxon>
        <taxon>Paxillus</taxon>
    </lineage>
</organism>
<evidence type="ECO:0000259" key="1">
    <source>
        <dbReference type="Pfam" id="PF20149"/>
    </source>
</evidence>
<dbReference type="AlphaFoldDB" id="A0A0C9U8L6"/>